<reference evidence="1" key="1">
    <citation type="submission" date="2022-06" db="EMBL/GenBank/DDBJ databases">
        <title>WGS of actinobacteria.</title>
        <authorList>
            <person name="Thawai C."/>
        </authorList>
    </citation>
    <scope>NUCLEOTIDE SEQUENCE</scope>
    <source>
        <strain evidence="1">AA8</strain>
    </source>
</reference>
<sequence>MCVYKPGKALCRRGMTGNAPTRDDCVSTCTNIARTDHPAARLRNRADTLATKAGLVPGPLAQRLQRSAATLRAAAEHHDGTRLTTDGS</sequence>
<dbReference type="RefSeq" id="WP_168095074.1">
    <property type="nucleotide sequence ID" value="NZ_JAATER010000349.1"/>
</dbReference>
<evidence type="ECO:0000313" key="2">
    <source>
        <dbReference type="Proteomes" id="UP001142374"/>
    </source>
</evidence>
<evidence type="ECO:0000313" key="1">
    <source>
        <dbReference type="EMBL" id="MCQ8773114.1"/>
    </source>
</evidence>
<dbReference type="EMBL" id="JANIID010000027">
    <property type="protein sequence ID" value="MCQ8773114.1"/>
    <property type="molecule type" value="Genomic_DNA"/>
</dbReference>
<proteinExistence type="predicted"/>
<name>A0A9X2RPH5_9ACTN</name>
<gene>
    <name evidence="1" type="ORF">NQU55_25605</name>
</gene>
<organism evidence="1 2">
    <name type="scientific">Streptomyces telluris</name>
    <dbReference type="NCBI Taxonomy" id="2720021"/>
    <lineage>
        <taxon>Bacteria</taxon>
        <taxon>Bacillati</taxon>
        <taxon>Actinomycetota</taxon>
        <taxon>Actinomycetes</taxon>
        <taxon>Kitasatosporales</taxon>
        <taxon>Streptomycetaceae</taxon>
        <taxon>Streptomyces</taxon>
    </lineage>
</organism>
<accession>A0A9X2RPH5</accession>
<protein>
    <submittedName>
        <fullName evidence="1">Uncharacterized protein</fullName>
    </submittedName>
</protein>
<comment type="caution">
    <text evidence="1">The sequence shown here is derived from an EMBL/GenBank/DDBJ whole genome shotgun (WGS) entry which is preliminary data.</text>
</comment>
<keyword evidence="2" id="KW-1185">Reference proteome</keyword>
<dbReference type="AlphaFoldDB" id="A0A9X2RPH5"/>
<dbReference type="Proteomes" id="UP001142374">
    <property type="component" value="Unassembled WGS sequence"/>
</dbReference>